<dbReference type="GO" id="GO:0016746">
    <property type="term" value="F:acyltransferase activity"/>
    <property type="evidence" value="ECO:0007669"/>
    <property type="project" value="UniProtKB-KW"/>
</dbReference>
<evidence type="ECO:0000256" key="7">
    <source>
        <dbReference type="SAM" id="Phobius"/>
    </source>
</evidence>
<organism evidence="8 9">
    <name type="scientific">Dekkera bruxellensis</name>
    <name type="common">Brettanomyces custersii</name>
    <dbReference type="NCBI Taxonomy" id="5007"/>
    <lineage>
        <taxon>Eukaryota</taxon>
        <taxon>Fungi</taxon>
        <taxon>Dikarya</taxon>
        <taxon>Ascomycota</taxon>
        <taxon>Saccharomycotina</taxon>
        <taxon>Pichiomycetes</taxon>
        <taxon>Pichiales</taxon>
        <taxon>Pichiaceae</taxon>
        <taxon>Brettanomyces</taxon>
    </lineage>
</organism>
<dbReference type="Proteomes" id="UP000478008">
    <property type="component" value="Unassembled WGS sequence"/>
</dbReference>
<evidence type="ECO:0000256" key="3">
    <source>
        <dbReference type="ARBA" id="ARBA00022989"/>
    </source>
</evidence>
<dbReference type="EMBL" id="CABFWN010000004">
    <property type="protein sequence ID" value="VUG18718.1"/>
    <property type="molecule type" value="Genomic_DNA"/>
</dbReference>
<keyword evidence="5 7" id="KW-0472">Membrane</keyword>
<keyword evidence="2 7" id="KW-0812">Transmembrane</keyword>
<evidence type="ECO:0000313" key="9">
    <source>
        <dbReference type="Proteomes" id="UP000478008"/>
    </source>
</evidence>
<dbReference type="GO" id="GO:0006629">
    <property type="term" value="P:lipid metabolic process"/>
    <property type="evidence" value="ECO:0007669"/>
    <property type="project" value="UniProtKB-KW"/>
</dbReference>
<keyword evidence="9" id="KW-1185">Reference proteome</keyword>
<gene>
    <name evidence="8" type="ORF">DEBR0S4_00672G</name>
</gene>
<evidence type="ECO:0000256" key="6">
    <source>
        <dbReference type="ARBA" id="ARBA00023315"/>
    </source>
</evidence>
<evidence type="ECO:0000256" key="4">
    <source>
        <dbReference type="ARBA" id="ARBA00023098"/>
    </source>
</evidence>
<reference evidence="8 9" key="1">
    <citation type="submission" date="2019-07" db="EMBL/GenBank/DDBJ databases">
        <authorList>
            <person name="Friedrich A."/>
            <person name="Schacherer J."/>
        </authorList>
    </citation>
    <scope>NUCLEOTIDE SEQUENCE [LARGE SCALE GENOMIC DNA]</scope>
</reference>
<proteinExistence type="predicted"/>
<protein>
    <submittedName>
        <fullName evidence="8">DEBR0S4_00672g1_1</fullName>
    </submittedName>
</protein>
<dbReference type="AlphaFoldDB" id="A0A7D9CYB9"/>
<keyword evidence="3 7" id="KW-1133">Transmembrane helix</keyword>
<evidence type="ECO:0000256" key="2">
    <source>
        <dbReference type="ARBA" id="ARBA00022692"/>
    </source>
</evidence>
<feature type="transmembrane region" description="Helical" evidence="7">
    <location>
        <begin position="39"/>
        <end position="63"/>
    </location>
</feature>
<keyword evidence="1" id="KW-0808">Transferase</keyword>
<evidence type="ECO:0000256" key="1">
    <source>
        <dbReference type="ARBA" id="ARBA00022679"/>
    </source>
</evidence>
<dbReference type="PANTHER" id="PTHR23063">
    <property type="entry name" value="PHOSPHOLIPID ACYLTRANSFERASE"/>
    <property type="match status" value="1"/>
</dbReference>
<name>A0A7D9CYB9_DEKBR</name>
<dbReference type="PANTHER" id="PTHR23063:SF60">
    <property type="entry name" value="LYSOPHOSPHATIDIC ACID:OLEOYL-COA ACYLTRANSFERASE 1"/>
    <property type="match status" value="1"/>
</dbReference>
<keyword evidence="4" id="KW-0443">Lipid metabolism</keyword>
<evidence type="ECO:0000256" key="5">
    <source>
        <dbReference type="ARBA" id="ARBA00023136"/>
    </source>
</evidence>
<sequence>MEKFTTYRDKGTGISPFMPISAPDGDNAFKTYILKPATFIIKLPFFLISSLILTLSSIIFPAALFKVLVRWYIYTFFNISSVEYLADGVRKSNKKAIDACRPQEKDTVLVNFSSPLDPWILYLISNSRRAEFYSVDSHGNLFKVGGPFDASIFAVSHPCISAESNSVCKTVDSNEKTANFVFVEGTTTNNRSIMPFPKGFDPSKISGNAECKVVSLKLHPTSCLTTPIPQSPILFVYQNLSQIHLNGRYKLKSFLMKHSDLVEAKIRESLSNYGKLKLLGEYLDLEKKAKFIAERTSKLGGGRRKRD</sequence>
<keyword evidence="6" id="KW-0012">Acyltransferase</keyword>
<evidence type="ECO:0000313" key="8">
    <source>
        <dbReference type="EMBL" id="VUG18718.1"/>
    </source>
</evidence>
<accession>A0A7D9CYB9</accession>